<dbReference type="Proteomes" id="UP000191672">
    <property type="component" value="Unassembled WGS sequence"/>
</dbReference>
<reference evidence="3" key="1">
    <citation type="journal article" date="2017" name="Nat. Microbiol.">
        <title>Global analysis of biosynthetic gene clusters reveals vast potential of secondary metabolite production in Penicillium species.</title>
        <authorList>
            <person name="Nielsen J.C."/>
            <person name="Grijseels S."/>
            <person name="Prigent S."/>
            <person name="Ji B."/>
            <person name="Dainat J."/>
            <person name="Nielsen K.F."/>
            <person name="Frisvad J.C."/>
            <person name="Workman M."/>
            <person name="Nielsen J."/>
        </authorList>
    </citation>
    <scope>NUCLEOTIDE SEQUENCE [LARGE SCALE GENOMIC DNA]</scope>
    <source>
        <strain evidence="3">IBT 31811</strain>
    </source>
</reference>
<dbReference type="AlphaFoldDB" id="A0A1V6Q2U1"/>
<feature type="region of interest" description="Disordered" evidence="1">
    <location>
        <begin position="279"/>
        <end position="298"/>
    </location>
</feature>
<evidence type="ECO:0000313" key="3">
    <source>
        <dbReference type="Proteomes" id="UP000191672"/>
    </source>
</evidence>
<organism evidence="2 3">
    <name type="scientific">Penicillium antarcticum</name>
    <dbReference type="NCBI Taxonomy" id="416450"/>
    <lineage>
        <taxon>Eukaryota</taxon>
        <taxon>Fungi</taxon>
        <taxon>Dikarya</taxon>
        <taxon>Ascomycota</taxon>
        <taxon>Pezizomycotina</taxon>
        <taxon>Eurotiomycetes</taxon>
        <taxon>Eurotiomycetidae</taxon>
        <taxon>Eurotiales</taxon>
        <taxon>Aspergillaceae</taxon>
        <taxon>Penicillium</taxon>
    </lineage>
</organism>
<sequence>MSGEQDLTHRVPGFEELDVSLHRHWAEHRRHFVTDEDASEHANGIQNLRFSYNSALDNLPPANRYPIYPVRGHDTSDPSLNIFHGQGFTSQGVFAEHDVIPLAGCQLPNRLENGHANDVSPSAISIHPPPDTAPVQETAQRQSATPPTGQHHRTITRKIIVSFSDVAAHTAKCDDGNERNRDGMSRCNLCGWQICRACINQRAGDRSHSSFGSEHIEEDSRRRQASSVTRQGTLGTGSRPEGQRSVGARAAERCPSARGAGSGGHTSAEDRAAGALVRLGSGHSAGPIPSPPDGERAEVCPGNIESTSETRNLPLRGRRRTCNETEWSDSEITLSSATNRNSGSDSAVGTSDEPEVPIGDNGLPVDYRIARRNPTRRARPATRMAE</sequence>
<feature type="compositionally biased region" description="Polar residues" evidence="1">
    <location>
        <begin position="330"/>
        <end position="349"/>
    </location>
</feature>
<name>A0A1V6Q2U1_9EURO</name>
<evidence type="ECO:0000256" key="1">
    <source>
        <dbReference type="SAM" id="MobiDB-lite"/>
    </source>
</evidence>
<proteinExistence type="predicted"/>
<evidence type="ECO:0000313" key="2">
    <source>
        <dbReference type="EMBL" id="OQD83551.1"/>
    </source>
</evidence>
<feature type="region of interest" description="Disordered" evidence="1">
    <location>
        <begin position="206"/>
        <end position="269"/>
    </location>
</feature>
<feature type="compositionally biased region" description="Polar residues" evidence="1">
    <location>
        <begin position="135"/>
        <end position="148"/>
    </location>
</feature>
<protein>
    <submittedName>
        <fullName evidence="2">Uncharacterized protein</fullName>
    </submittedName>
</protein>
<comment type="caution">
    <text evidence="2">The sequence shown here is derived from an EMBL/GenBank/DDBJ whole genome shotgun (WGS) entry which is preliminary data.</text>
</comment>
<dbReference type="EMBL" id="MDYN01000016">
    <property type="protein sequence ID" value="OQD83551.1"/>
    <property type="molecule type" value="Genomic_DNA"/>
</dbReference>
<feature type="region of interest" description="Disordered" evidence="1">
    <location>
        <begin position="115"/>
        <end position="153"/>
    </location>
</feature>
<accession>A0A1V6Q2U1</accession>
<feature type="region of interest" description="Disordered" evidence="1">
    <location>
        <begin position="322"/>
        <end position="386"/>
    </location>
</feature>
<dbReference type="OrthoDB" id="4755622at2759"/>
<feature type="compositionally biased region" description="Basic and acidic residues" evidence="1">
    <location>
        <begin position="206"/>
        <end position="222"/>
    </location>
</feature>
<gene>
    <name evidence="2" type="ORF">PENANT_c016G02702</name>
</gene>
<feature type="compositionally biased region" description="Basic residues" evidence="1">
    <location>
        <begin position="370"/>
        <end position="380"/>
    </location>
</feature>
<keyword evidence="3" id="KW-1185">Reference proteome</keyword>